<reference evidence="7" key="1">
    <citation type="journal article" date="2019" name="Int. J. Syst. Evol. Microbiol.">
        <title>The Global Catalogue of Microorganisms (GCM) 10K type strain sequencing project: providing services to taxonomists for standard genome sequencing and annotation.</title>
        <authorList>
            <consortium name="The Broad Institute Genomics Platform"/>
            <consortium name="The Broad Institute Genome Sequencing Center for Infectious Disease"/>
            <person name="Wu L."/>
            <person name="Ma J."/>
        </authorList>
    </citation>
    <scope>NUCLEOTIDE SEQUENCE [LARGE SCALE GENOMIC DNA]</scope>
    <source>
        <strain evidence="7">CECT 8472</strain>
    </source>
</reference>
<dbReference type="InterPro" id="IPR005119">
    <property type="entry name" value="LysR_subst-bd"/>
</dbReference>
<proteinExistence type="inferred from homology"/>
<comment type="caution">
    <text evidence="6">The sequence shown here is derived from an EMBL/GenBank/DDBJ whole genome shotgun (WGS) entry which is preliminary data.</text>
</comment>
<dbReference type="InterPro" id="IPR000847">
    <property type="entry name" value="LysR_HTH_N"/>
</dbReference>
<keyword evidence="7" id="KW-1185">Reference proteome</keyword>
<name>A0ABV8UIB2_9PROT</name>
<protein>
    <submittedName>
        <fullName evidence="6">LysR family transcriptional regulator</fullName>
    </submittedName>
</protein>
<dbReference type="Pfam" id="PF00126">
    <property type="entry name" value="HTH_1"/>
    <property type="match status" value="1"/>
</dbReference>
<feature type="domain" description="HTH lysR-type" evidence="5">
    <location>
        <begin position="1"/>
        <end position="57"/>
    </location>
</feature>
<dbReference type="RefSeq" id="WP_382420488.1">
    <property type="nucleotide sequence ID" value="NZ_JBHSCW010000001.1"/>
</dbReference>
<organism evidence="6 7">
    <name type="scientific">Fodinicurvata halophila</name>
    <dbReference type="NCBI Taxonomy" id="1419723"/>
    <lineage>
        <taxon>Bacteria</taxon>
        <taxon>Pseudomonadati</taxon>
        <taxon>Pseudomonadota</taxon>
        <taxon>Alphaproteobacteria</taxon>
        <taxon>Rhodospirillales</taxon>
        <taxon>Rhodovibrionaceae</taxon>
        <taxon>Fodinicurvata</taxon>
    </lineage>
</organism>
<dbReference type="Gene3D" id="1.10.10.10">
    <property type="entry name" value="Winged helix-like DNA-binding domain superfamily/Winged helix DNA-binding domain"/>
    <property type="match status" value="1"/>
</dbReference>
<dbReference type="InterPro" id="IPR036390">
    <property type="entry name" value="WH_DNA-bd_sf"/>
</dbReference>
<evidence type="ECO:0000313" key="6">
    <source>
        <dbReference type="EMBL" id="MFC4350239.1"/>
    </source>
</evidence>
<dbReference type="PROSITE" id="PS50931">
    <property type="entry name" value="HTH_LYSR"/>
    <property type="match status" value="1"/>
</dbReference>
<dbReference type="InterPro" id="IPR036388">
    <property type="entry name" value="WH-like_DNA-bd_sf"/>
</dbReference>
<comment type="similarity">
    <text evidence="1">Belongs to the LysR transcriptional regulatory family.</text>
</comment>
<dbReference type="EMBL" id="JBHSCW010000001">
    <property type="protein sequence ID" value="MFC4350239.1"/>
    <property type="molecule type" value="Genomic_DNA"/>
</dbReference>
<dbReference type="InterPro" id="IPR050950">
    <property type="entry name" value="HTH-type_LysR_regulators"/>
</dbReference>
<gene>
    <name evidence="6" type="ORF">ACFOW6_01655</name>
</gene>
<keyword evidence="4" id="KW-0804">Transcription</keyword>
<evidence type="ECO:0000259" key="5">
    <source>
        <dbReference type="PROSITE" id="PS50931"/>
    </source>
</evidence>
<keyword evidence="3" id="KW-0238">DNA-binding</keyword>
<accession>A0ABV8UIB2</accession>
<dbReference type="Proteomes" id="UP001595799">
    <property type="component" value="Unassembled WGS sequence"/>
</dbReference>
<evidence type="ECO:0000256" key="1">
    <source>
        <dbReference type="ARBA" id="ARBA00009437"/>
    </source>
</evidence>
<keyword evidence="2" id="KW-0805">Transcription regulation</keyword>
<evidence type="ECO:0000313" key="7">
    <source>
        <dbReference type="Proteomes" id="UP001595799"/>
    </source>
</evidence>
<evidence type="ECO:0000256" key="2">
    <source>
        <dbReference type="ARBA" id="ARBA00023015"/>
    </source>
</evidence>
<dbReference type="Gene3D" id="3.40.190.290">
    <property type="match status" value="1"/>
</dbReference>
<sequence>MDTAFTYFDKVSQLGSIRKAAETLNVSPSSVSRQIDKLEHMFEAPLIIRHAKGVKLTPEGEVLARFTRSRSRELHRVRASIDALKGLHRGHVTIYTVEGTIGWMLPQAIASFSKRHPQITYDVRVAGTDGVMAAIAEDMGDIGISFHPLPRSDVEVIASIVQPLLAVMSPSHPFAERRQVSLAELTDQPVALPDRSFGIRHLIDHASATEQLGINVRLETNSIDMLRQFVLQEMGIAFLPGFSFEQELISQRLVGVPIDDAILGQAKTQVCKHAEIDLTPAADGFVKTILETFAL</sequence>
<evidence type="ECO:0000256" key="3">
    <source>
        <dbReference type="ARBA" id="ARBA00023125"/>
    </source>
</evidence>
<dbReference type="PANTHER" id="PTHR30419">
    <property type="entry name" value="HTH-TYPE TRANSCRIPTIONAL REGULATOR YBHD"/>
    <property type="match status" value="1"/>
</dbReference>
<dbReference type="Pfam" id="PF03466">
    <property type="entry name" value="LysR_substrate"/>
    <property type="match status" value="1"/>
</dbReference>
<evidence type="ECO:0000256" key="4">
    <source>
        <dbReference type="ARBA" id="ARBA00023163"/>
    </source>
</evidence>
<dbReference type="SUPFAM" id="SSF46785">
    <property type="entry name" value="Winged helix' DNA-binding domain"/>
    <property type="match status" value="1"/>
</dbReference>
<dbReference type="PANTHER" id="PTHR30419:SF8">
    <property type="entry name" value="NITROGEN ASSIMILATION TRANSCRIPTIONAL ACTIVATOR-RELATED"/>
    <property type="match status" value="1"/>
</dbReference>
<dbReference type="SUPFAM" id="SSF53850">
    <property type="entry name" value="Periplasmic binding protein-like II"/>
    <property type="match status" value="1"/>
</dbReference>